<feature type="chain" id="PRO_5002212635" evidence="1">
    <location>
        <begin position="21"/>
        <end position="92"/>
    </location>
</feature>
<keyword evidence="1" id="KW-0732">Signal</keyword>
<protein>
    <submittedName>
        <fullName evidence="2">Ctr_28_N conopeptide</fullName>
    </submittedName>
</protein>
<sequence>MSKSGMLLFVLLLVWPLAFPKLVPVQRSLARRYGDLGAKRDVPTGCVSPSTSNLQGPWENKKCCNTKRCSPTNCCASSSCTCSGTACYCSGR</sequence>
<accession>A0A0C9RYE4</accession>
<organism evidence="2">
    <name type="scientific">Conus tribblei</name>
    <name type="common">Tribble's cone</name>
    <name type="synonym">Splinoconus tribblei</name>
    <dbReference type="NCBI Taxonomy" id="101761"/>
    <lineage>
        <taxon>Eukaryota</taxon>
        <taxon>Metazoa</taxon>
        <taxon>Spiralia</taxon>
        <taxon>Lophotrochozoa</taxon>
        <taxon>Mollusca</taxon>
        <taxon>Gastropoda</taxon>
        <taxon>Caenogastropoda</taxon>
        <taxon>Neogastropoda</taxon>
        <taxon>Conoidea</taxon>
        <taxon>Conidae</taxon>
        <taxon>Conus</taxon>
        <taxon>Splinoconus</taxon>
    </lineage>
</organism>
<name>A0A0C9RYE4_CONTD</name>
<evidence type="ECO:0000256" key="1">
    <source>
        <dbReference type="SAM" id="SignalP"/>
    </source>
</evidence>
<feature type="signal peptide" evidence="1">
    <location>
        <begin position="1"/>
        <end position="20"/>
    </location>
</feature>
<reference evidence="2" key="1">
    <citation type="journal article" date="2015" name="Mar. Biotechnol.">
        <title>High conopeptide diversity in Conus tribblei revealed through analysis of venom duct transcriptome using two high-throughput sequencing platforms.</title>
        <authorList>
            <person name="Barghi N."/>
            <person name="Concepcion G.P."/>
            <person name="Olivera B.M."/>
            <person name="Lluisma A.O."/>
        </authorList>
    </citation>
    <scope>NUCLEOTIDE SEQUENCE</scope>
    <source>
        <tissue evidence="2">Venom duct</tissue>
    </source>
</reference>
<dbReference type="AlphaFoldDB" id="A0A0C9RYE4"/>
<evidence type="ECO:0000313" key="2">
    <source>
        <dbReference type="EMBL" id="JAG92766.1"/>
    </source>
</evidence>
<proteinExistence type="predicted"/>
<dbReference type="EMBL" id="GCJM01000112">
    <property type="protein sequence ID" value="JAG92766.1"/>
    <property type="molecule type" value="Transcribed_RNA"/>
</dbReference>